<protein>
    <submittedName>
        <fullName evidence="8">RagB/SusD family nutrient uptake outer membrane protein</fullName>
    </submittedName>
</protein>
<feature type="domain" description="RagB/SusD" evidence="6">
    <location>
        <begin position="308"/>
        <end position="552"/>
    </location>
</feature>
<dbReference type="PROSITE" id="PS51257">
    <property type="entry name" value="PROKAR_LIPOPROTEIN"/>
    <property type="match status" value="1"/>
</dbReference>
<reference evidence="8 9" key="1">
    <citation type="submission" date="2021-03" db="EMBL/GenBank/DDBJ databases">
        <title>Aliifodinibius sp. nov., a new bacterium isolated from saline soil.</title>
        <authorList>
            <person name="Galisteo C."/>
            <person name="De La Haba R."/>
            <person name="Sanchez-Porro C."/>
            <person name="Ventosa A."/>
        </authorList>
    </citation>
    <scope>NUCLEOTIDE SEQUENCE [LARGE SCALE GENOMIC DNA]</scope>
    <source>
        <strain evidence="8 9">1BSP15-2V2</strain>
    </source>
</reference>
<evidence type="ECO:0000256" key="4">
    <source>
        <dbReference type="ARBA" id="ARBA00023136"/>
    </source>
</evidence>
<accession>A0ABT3PQ46</accession>
<proteinExistence type="inferred from homology"/>
<keyword evidence="5" id="KW-0998">Cell outer membrane</keyword>
<organism evidence="8 9">
    <name type="scientific">Fodinibius salsisoli</name>
    <dbReference type="NCBI Taxonomy" id="2820877"/>
    <lineage>
        <taxon>Bacteria</taxon>
        <taxon>Pseudomonadati</taxon>
        <taxon>Balneolota</taxon>
        <taxon>Balneolia</taxon>
        <taxon>Balneolales</taxon>
        <taxon>Balneolaceae</taxon>
        <taxon>Fodinibius</taxon>
    </lineage>
</organism>
<dbReference type="CDD" id="cd08977">
    <property type="entry name" value="SusD"/>
    <property type="match status" value="1"/>
</dbReference>
<keyword evidence="4" id="KW-0472">Membrane</keyword>
<keyword evidence="3" id="KW-0732">Signal</keyword>
<comment type="similarity">
    <text evidence="2">Belongs to the SusD family.</text>
</comment>
<gene>
    <name evidence="8" type="ORF">J6I44_14025</name>
</gene>
<dbReference type="InterPro" id="IPR033985">
    <property type="entry name" value="SusD-like_N"/>
</dbReference>
<name>A0ABT3PQ46_9BACT</name>
<evidence type="ECO:0000256" key="5">
    <source>
        <dbReference type="ARBA" id="ARBA00023237"/>
    </source>
</evidence>
<dbReference type="InterPro" id="IPR011990">
    <property type="entry name" value="TPR-like_helical_dom_sf"/>
</dbReference>
<evidence type="ECO:0000313" key="9">
    <source>
        <dbReference type="Proteomes" id="UP001207918"/>
    </source>
</evidence>
<dbReference type="InterPro" id="IPR012944">
    <property type="entry name" value="SusD_RagB_dom"/>
</dbReference>
<dbReference type="EMBL" id="JAGGJA010000009">
    <property type="protein sequence ID" value="MCW9707979.1"/>
    <property type="molecule type" value="Genomic_DNA"/>
</dbReference>
<evidence type="ECO:0000256" key="3">
    <source>
        <dbReference type="ARBA" id="ARBA00022729"/>
    </source>
</evidence>
<feature type="domain" description="SusD-like N-terminal" evidence="7">
    <location>
        <begin position="69"/>
        <end position="237"/>
    </location>
</feature>
<dbReference type="Gene3D" id="1.25.40.390">
    <property type="match status" value="1"/>
</dbReference>
<dbReference type="Pfam" id="PF14322">
    <property type="entry name" value="SusD-like_3"/>
    <property type="match status" value="1"/>
</dbReference>
<comment type="caution">
    <text evidence="8">The sequence shown here is derived from an EMBL/GenBank/DDBJ whole genome shotgun (WGS) entry which is preliminary data.</text>
</comment>
<keyword evidence="9" id="KW-1185">Reference proteome</keyword>
<comment type="subcellular location">
    <subcellularLocation>
        <location evidence="1">Cell outer membrane</location>
    </subcellularLocation>
</comment>
<dbReference type="Proteomes" id="UP001207918">
    <property type="component" value="Unassembled WGS sequence"/>
</dbReference>
<evidence type="ECO:0000259" key="6">
    <source>
        <dbReference type="Pfam" id="PF07980"/>
    </source>
</evidence>
<evidence type="ECO:0000259" key="7">
    <source>
        <dbReference type="Pfam" id="PF14322"/>
    </source>
</evidence>
<evidence type="ECO:0000256" key="2">
    <source>
        <dbReference type="ARBA" id="ARBA00006275"/>
    </source>
</evidence>
<evidence type="ECO:0000256" key="1">
    <source>
        <dbReference type="ARBA" id="ARBA00004442"/>
    </source>
</evidence>
<dbReference type="Pfam" id="PF07980">
    <property type="entry name" value="SusD_RagB"/>
    <property type="match status" value="1"/>
</dbReference>
<dbReference type="RefSeq" id="WP_265766765.1">
    <property type="nucleotide sequence ID" value="NZ_JAGGJA010000009.1"/>
</dbReference>
<sequence length="552" mass="62003">MLRIVAVLLAITATSCDVSSPLDRNIVGDLDKERVFTDMNLTYEFVNNIYSVRTDGYTQPVGAAMLASATDDAYYSNQSGVVHFMNNDSWSSTFNPADIWDEMYEGIRKTNLFFENSDQMVLEEGGYPVRHGEETGQDGGLITAEQLRSRLTGEVHFLRAFFYFQLLKRYGGVPLYTQTFDLGESIDATRASAEETVSFIIDDLDQAINTLPMNYDHYTANRGRATTPMAMALKAQVLLWAASPLHNPSGDTQKWVDAAEAAKAVMDLGVYELDSDYKSVFVRNLDSPEIIFSLRSGPTNVIEQAHTPVGYESGGGGINPTQDLVDAYEMANGESFDWDNPTHAADPYANRDPRFYTSILHNGAQWRDRAVETYVGGQDGEGVQNATLTGYYMGKFLDPDLDLLRNQTSVKNWVILRYAEILLGYAEAQNEAVGPDQSVYDAVNAVRSRVGMPDLPTGLSQEQMRQRIRHERRIEFAFEGQRFFDVRRWDIGTDTFDGPIRGVRITEEGEGNYNYNIIELQNRVYTEKMNLFPIPQSEINNTDGVLTQNPGW</sequence>
<dbReference type="SUPFAM" id="SSF48452">
    <property type="entry name" value="TPR-like"/>
    <property type="match status" value="1"/>
</dbReference>
<evidence type="ECO:0000313" key="8">
    <source>
        <dbReference type="EMBL" id="MCW9707979.1"/>
    </source>
</evidence>